<proteinExistence type="predicted"/>
<gene>
    <name evidence="2" type="ORF">KPS_000250</name>
</gene>
<dbReference type="Gene3D" id="3.40.91.80">
    <property type="match status" value="1"/>
</dbReference>
<feature type="domain" description="Restriction endonuclease type II EcoRII C-terminal" evidence="1">
    <location>
        <begin position="79"/>
        <end position="243"/>
    </location>
</feature>
<dbReference type="InterPro" id="IPR038365">
    <property type="entry name" value="EcoRII_C_sf"/>
</dbReference>
<evidence type="ECO:0000313" key="2">
    <source>
        <dbReference type="EMBL" id="WMW65742.1"/>
    </source>
</evidence>
<evidence type="ECO:0000259" key="1">
    <source>
        <dbReference type="Pfam" id="PF09019"/>
    </source>
</evidence>
<evidence type="ECO:0000313" key="3">
    <source>
        <dbReference type="Proteomes" id="UP001180616"/>
    </source>
</evidence>
<name>A0ABY9R3N7_9BACT</name>
<dbReference type="InterPro" id="IPR015109">
    <property type="entry name" value="Restrct_endonuc_II_EcoRII_C"/>
</dbReference>
<accession>A0ABY9R3N7</accession>
<dbReference type="EMBL" id="CP133659">
    <property type="protein sequence ID" value="WMW65742.1"/>
    <property type="molecule type" value="Genomic_DNA"/>
</dbReference>
<protein>
    <recommendedName>
        <fullName evidence="1">Restriction endonuclease type II EcoRII C-terminal domain-containing protein</fullName>
    </recommendedName>
</protein>
<dbReference type="Pfam" id="PF09019">
    <property type="entry name" value="EcoRII-C"/>
    <property type="match status" value="1"/>
</dbReference>
<sequence>MLAQDLGLAGRYILEELGVDIADMAEDGQLERMLATFGGVLPGTRDFSAYARATLPHVSSLDDPDAALVAWFEQEERLFRLFERHLVAERLRQGFGEDVDTFTAYALSILNRRKARAGQALENHLEQVLADFDIPYTRNCRTENNSRPDFVLPGCTQYHDPDFPADRLFMLGVKSTCKDRWRQVLAEAARIPRKHLLTLEPGISRQQTQEMTAHGVQLVLPTSLHGSYSGDQQTELLGMKDIIRLTRHP</sequence>
<dbReference type="RefSeq" id="WP_309541697.1">
    <property type="nucleotide sequence ID" value="NZ_CP133659.1"/>
</dbReference>
<dbReference type="Proteomes" id="UP001180616">
    <property type="component" value="Chromosome"/>
</dbReference>
<keyword evidence="3" id="KW-1185">Reference proteome</keyword>
<dbReference type="InterPro" id="IPR011335">
    <property type="entry name" value="Restrct_endonuc-II-like"/>
</dbReference>
<dbReference type="SUPFAM" id="SSF52980">
    <property type="entry name" value="Restriction endonuclease-like"/>
    <property type="match status" value="1"/>
</dbReference>
<reference evidence="2" key="1">
    <citation type="submission" date="2023-09" db="EMBL/GenBank/DDBJ databases">
        <authorList>
            <consortium name="CW5 consortium"/>
            <person name="Lu C.-W."/>
        </authorList>
    </citation>
    <scope>NUCLEOTIDE SEQUENCE</scope>
    <source>
        <strain evidence="2">KPS</strain>
    </source>
</reference>
<organism evidence="2 3">
    <name type="scientific">Nitratidesulfovibrio liaohensis</name>
    <dbReference type="NCBI Taxonomy" id="2604158"/>
    <lineage>
        <taxon>Bacteria</taxon>
        <taxon>Pseudomonadati</taxon>
        <taxon>Thermodesulfobacteriota</taxon>
        <taxon>Desulfovibrionia</taxon>
        <taxon>Desulfovibrionales</taxon>
        <taxon>Desulfovibrionaceae</taxon>
        <taxon>Nitratidesulfovibrio</taxon>
    </lineage>
</organism>